<evidence type="ECO:0000313" key="8">
    <source>
        <dbReference type="Proteomes" id="UP001596500"/>
    </source>
</evidence>
<name>A0ABW2RJY3_9BACL</name>
<feature type="active site" evidence="4">
    <location>
        <position position="220"/>
    </location>
</feature>
<dbReference type="EMBL" id="JBHTBW010000021">
    <property type="protein sequence ID" value="MFC7441357.1"/>
    <property type="molecule type" value="Genomic_DNA"/>
</dbReference>
<dbReference type="InterPro" id="IPR016161">
    <property type="entry name" value="Ald_DH/histidinol_DH"/>
</dbReference>
<dbReference type="PIRSF" id="PIRSF036492">
    <property type="entry name" value="ALDH"/>
    <property type="match status" value="1"/>
</dbReference>
<dbReference type="InterPro" id="IPR012394">
    <property type="entry name" value="Aldehyde_DH_NAD(P)"/>
</dbReference>
<dbReference type="InterPro" id="IPR016163">
    <property type="entry name" value="Ald_DH_C"/>
</dbReference>
<accession>A0ABW2RJY3</accession>
<gene>
    <name evidence="7" type="ORF">ACFQNG_09310</name>
</gene>
<evidence type="ECO:0000259" key="6">
    <source>
        <dbReference type="Pfam" id="PF00171"/>
    </source>
</evidence>
<dbReference type="Pfam" id="PF00171">
    <property type="entry name" value="Aldedh"/>
    <property type="match status" value="1"/>
</dbReference>
<dbReference type="RefSeq" id="WP_379864730.1">
    <property type="nucleotide sequence ID" value="NZ_JBHTBW010000021.1"/>
</dbReference>
<comment type="similarity">
    <text evidence="1 3 5">Belongs to the aldehyde dehydrogenase family.</text>
</comment>
<reference evidence="8" key="1">
    <citation type="journal article" date="2019" name="Int. J. Syst. Evol. Microbiol.">
        <title>The Global Catalogue of Microorganisms (GCM) 10K type strain sequencing project: providing services to taxonomists for standard genome sequencing and annotation.</title>
        <authorList>
            <consortium name="The Broad Institute Genomics Platform"/>
            <consortium name="The Broad Institute Genome Sequencing Center for Infectious Disease"/>
            <person name="Wu L."/>
            <person name="Ma J."/>
        </authorList>
    </citation>
    <scope>NUCLEOTIDE SEQUENCE [LARGE SCALE GENOMIC DNA]</scope>
    <source>
        <strain evidence="8">CGMCC 1.12942</strain>
    </source>
</reference>
<evidence type="ECO:0000256" key="1">
    <source>
        <dbReference type="ARBA" id="ARBA00009986"/>
    </source>
</evidence>
<evidence type="ECO:0000256" key="4">
    <source>
        <dbReference type="PROSITE-ProRule" id="PRU10007"/>
    </source>
</evidence>
<dbReference type="PROSITE" id="PS00687">
    <property type="entry name" value="ALDEHYDE_DEHYDR_GLU"/>
    <property type="match status" value="1"/>
</dbReference>
<dbReference type="Gene3D" id="3.40.605.10">
    <property type="entry name" value="Aldehyde Dehydrogenase, Chain A, domain 1"/>
    <property type="match status" value="1"/>
</dbReference>
<feature type="domain" description="Aldehyde dehydrogenase" evidence="6">
    <location>
        <begin position="6"/>
        <end position="437"/>
    </location>
</feature>
<comment type="caution">
    <text evidence="7">The sequence shown here is derived from an EMBL/GenBank/DDBJ whole genome shotgun (WGS) entry which is preliminary data.</text>
</comment>
<dbReference type="PANTHER" id="PTHR43570">
    <property type="entry name" value="ALDEHYDE DEHYDROGENASE"/>
    <property type="match status" value="1"/>
</dbReference>
<keyword evidence="8" id="KW-1185">Reference proteome</keyword>
<dbReference type="InterPro" id="IPR015590">
    <property type="entry name" value="Aldehyde_DH_dom"/>
</dbReference>
<dbReference type="SUPFAM" id="SSF53720">
    <property type="entry name" value="ALDH-like"/>
    <property type="match status" value="1"/>
</dbReference>
<evidence type="ECO:0000256" key="2">
    <source>
        <dbReference type="ARBA" id="ARBA00023002"/>
    </source>
</evidence>
<dbReference type="Gene3D" id="3.40.309.10">
    <property type="entry name" value="Aldehyde Dehydrogenase, Chain A, domain 2"/>
    <property type="match status" value="1"/>
</dbReference>
<dbReference type="InterPro" id="IPR029510">
    <property type="entry name" value="Ald_DH_CS_GLU"/>
</dbReference>
<proteinExistence type="inferred from homology"/>
<evidence type="ECO:0000256" key="5">
    <source>
        <dbReference type="RuleBase" id="RU003345"/>
    </source>
</evidence>
<dbReference type="Proteomes" id="UP001596500">
    <property type="component" value="Unassembled WGS sequence"/>
</dbReference>
<keyword evidence="2 3" id="KW-0560">Oxidoreductase</keyword>
<dbReference type="CDD" id="cd07136">
    <property type="entry name" value="ALDH_YwdH-P39616"/>
    <property type="match status" value="1"/>
</dbReference>
<evidence type="ECO:0000256" key="3">
    <source>
        <dbReference type="PIRNR" id="PIRNR036492"/>
    </source>
</evidence>
<protein>
    <recommendedName>
        <fullName evidence="3">Aldehyde dehydrogenase</fullName>
    </recommendedName>
</protein>
<evidence type="ECO:0000313" key="7">
    <source>
        <dbReference type="EMBL" id="MFC7441357.1"/>
    </source>
</evidence>
<dbReference type="PANTHER" id="PTHR43570:SF16">
    <property type="entry name" value="ALDEHYDE DEHYDROGENASE TYPE III, ISOFORM Q"/>
    <property type="match status" value="1"/>
</dbReference>
<organism evidence="7 8">
    <name type="scientific">Laceyella putida</name>
    <dbReference type="NCBI Taxonomy" id="110101"/>
    <lineage>
        <taxon>Bacteria</taxon>
        <taxon>Bacillati</taxon>
        <taxon>Bacillota</taxon>
        <taxon>Bacilli</taxon>
        <taxon>Bacillales</taxon>
        <taxon>Thermoactinomycetaceae</taxon>
        <taxon>Laceyella</taxon>
    </lineage>
</organism>
<sequence length="466" mass="52569">MTSLEWRQGERMEVQAIFEKQRSFYLTGKTKEVSFRLESLLKLQHAIKRYEPDISTALKKDLHRSEFEAYLTEIGPLLDEIKYVSKHLKAWAKPKKVATPQVLLGSKSYVYPEPYGVTLIISPWNYPCNLALMPLVGAIAAGNCAVLKPSEWAPHTSRVIVQMIKGIFEDEYVAVIEGDVKTSQALLELPFDHIFFTGSVQVGKIIMEKAAKTLTPVTLELGGKSPAIIEKDANMELAARRISWGKWMNAGQTCVAPDYVLVHEERKEALLAQLKHEIERFYGDNPLISENYGHIVNERHFARLEKFLQDGEIAIGGKADPEHCVIEPTVLTGVSWEAPVMQEEIFGPILPVFTFAELDDALATIRKQDKPLALYFFSEDEKKQEKVIQALPFGGGCINDTIIHLGNPHLPFGGVGTSGLGHYHGKYSFDCFSHKKAIVKQTTQFDIPFRYPFKKNALNWLKKFYG</sequence>
<dbReference type="InterPro" id="IPR016162">
    <property type="entry name" value="Ald_DH_N"/>
</dbReference>